<keyword evidence="1" id="KW-1185">Reference proteome</keyword>
<evidence type="ECO:0000313" key="1">
    <source>
        <dbReference type="Proteomes" id="UP000492821"/>
    </source>
</evidence>
<name>A0A7E4V9D4_PANRE</name>
<sequence>MLLCLDESLQRTTERIGLVIRSGSVSCLDMRQLLKVKPQGSERMQLGWGRQEPGNWSVSRHDFSKPVYHNETKPDVQLRPGTVQNRLISLRNYNAKFGNELV</sequence>
<dbReference type="WBParaSite" id="Pan_g18164.t1">
    <property type="protein sequence ID" value="Pan_g18164.t1"/>
    <property type="gene ID" value="Pan_g18164"/>
</dbReference>
<evidence type="ECO:0000313" key="2">
    <source>
        <dbReference type="WBParaSite" id="Pan_g18164.t1"/>
    </source>
</evidence>
<accession>A0A7E4V9D4</accession>
<protein>
    <submittedName>
        <fullName evidence="2">HTH_Tnp_Tc3_1 domain-containing protein</fullName>
    </submittedName>
</protein>
<reference evidence="2" key="2">
    <citation type="submission" date="2020-10" db="UniProtKB">
        <authorList>
            <consortium name="WormBaseParasite"/>
        </authorList>
    </citation>
    <scope>IDENTIFICATION</scope>
</reference>
<dbReference type="AlphaFoldDB" id="A0A7E4V9D4"/>
<organism evidence="1 2">
    <name type="scientific">Panagrellus redivivus</name>
    <name type="common">Microworm</name>
    <dbReference type="NCBI Taxonomy" id="6233"/>
    <lineage>
        <taxon>Eukaryota</taxon>
        <taxon>Metazoa</taxon>
        <taxon>Ecdysozoa</taxon>
        <taxon>Nematoda</taxon>
        <taxon>Chromadorea</taxon>
        <taxon>Rhabditida</taxon>
        <taxon>Tylenchina</taxon>
        <taxon>Panagrolaimomorpha</taxon>
        <taxon>Panagrolaimoidea</taxon>
        <taxon>Panagrolaimidae</taxon>
        <taxon>Panagrellus</taxon>
    </lineage>
</organism>
<proteinExistence type="predicted"/>
<reference evidence="1" key="1">
    <citation type="journal article" date="2013" name="Genetics">
        <title>The draft genome and transcriptome of Panagrellus redivivus are shaped by the harsh demands of a free-living lifestyle.</title>
        <authorList>
            <person name="Srinivasan J."/>
            <person name="Dillman A.R."/>
            <person name="Macchietto M.G."/>
            <person name="Heikkinen L."/>
            <person name="Lakso M."/>
            <person name="Fracchia K.M."/>
            <person name="Antoshechkin I."/>
            <person name="Mortazavi A."/>
            <person name="Wong G."/>
            <person name="Sternberg P.W."/>
        </authorList>
    </citation>
    <scope>NUCLEOTIDE SEQUENCE [LARGE SCALE GENOMIC DNA]</scope>
    <source>
        <strain evidence="1">MT8872</strain>
    </source>
</reference>
<dbReference type="Proteomes" id="UP000492821">
    <property type="component" value="Unassembled WGS sequence"/>
</dbReference>